<keyword evidence="3" id="KW-0813">Transport</keyword>
<keyword evidence="6 8" id="KW-1133">Transmembrane helix</keyword>
<feature type="transmembrane region" description="Helical" evidence="8">
    <location>
        <begin position="286"/>
        <end position="305"/>
    </location>
</feature>
<feature type="domain" description="Major facilitator superfamily (MFS) profile" evidence="9">
    <location>
        <begin position="20"/>
        <end position="399"/>
    </location>
</feature>
<dbReference type="STRING" id="860235.AOZ06_18935"/>
<gene>
    <name evidence="10" type="ORF">AOZ06_18935</name>
</gene>
<dbReference type="PROSITE" id="PS50850">
    <property type="entry name" value="MFS"/>
    <property type="match status" value="1"/>
</dbReference>
<feature type="transmembrane region" description="Helical" evidence="8">
    <location>
        <begin position="55"/>
        <end position="74"/>
    </location>
</feature>
<reference evidence="10 11" key="1">
    <citation type="submission" date="2015-07" db="EMBL/GenBank/DDBJ databases">
        <title>Genome sequencing of Kibdelosporangium phytohabitans.</title>
        <authorList>
            <person name="Qin S."/>
            <person name="Xing K."/>
        </authorList>
    </citation>
    <scope>NUCLEOTIDE SEQUENCE [LARGE SCALE GENOMIC DNA]</scope>
    <source>
        <strain evidence="10 11">KLBMP1111</strain>
    </source>
</reference>
<feature type="transmembrane region" description="Helical" evidence="8">
    <location>
        <begin position="216"/>
        <end position="239"/>
    </location>
</feature>
<keyword evidence="5 8" id="KW-0812">Transmembrane</keyword>
<dbReference type="PANTHER" id="PTHR43271">
    <property type="entry name" value="BLL2771 PROTEIN"/>
    <property type="match status" value="1"/>
</dbReference>
<dbReference type="KEGG" id="kphy:AOZ06_18935"/>
<dbReference type="InterPro" id="IPR011701">
    <property type="entry name" value="MFS"/>
</dbReference>
<evidence type="ECO:0000313" key="11">
    <source>
        <dbReference type="Proteomes" id="UP000063699"/>
    </source>
</evidence>
<feature type="transmembrane region" description="Helical" evidence="8">
    <location>
        <begin position="86"/>
        <end position="103"/>
    </location>
</feature>
<dbReference type="InterPro" id="IPR036259">
    <property type="entry name" value="MFS_trans_sf"/>
</dbReference>
<feature type="transmembrane region" description="Helical" evidence="8">
    <location>
        <begin position="109"/>
        <end position="131"/>
    </location>
</feature>
<dbReference type="PANTHER" id="PTHR43271:SF2">
    <property type="entry name" value="BLL2771 PROTEIN"/>
    <property type="match status" value="1"/>
</dbReference>
<sequence>MTETALRTDNPVAGAPVARTVFVMTVTGLLVVGQMYLVLPLLPAMAQDWHTTATAATWTATSFGFAYAAGFLITGPLSDLYGRRRVVVTGLGVLAVATVAAAFATALPAMIVCRIVQGVGAAGFSPAALAYLSERIPPARRSLAVTCLVTAMVAATVTGQLVAQALAGIAGWRGVFWFNAGFVAVLAFSLRLVMLPDLRRRSADALGVFFSSTRRLLTRPVLILIYLGALSVLGVFVAMYTALQLYGPPALVGDPGAMLALRASSLPALVAIPFLASVLDRVRPTLRAALALGTGVVTPLVLGVVGDPPAVMVGGLMFLFVAKIAMVSPGLTELVGQLSGQARGAGVALYTFALLAGASLGPQLVSALGGHGFTAVLLTISGVQLAGTALLLAADRLRPRAADGRPDRGRR</sequence>
<evidence type="ECO:0000256" key="4">
    <source>
        <dbReference type="ARBA" id="ARBA00022475"/>
    </source>
</evidence>
<evidence type="ECO:0000313" key="10">
    <source>
        <dbReference type="EMBL" id="ALG08715.1"/>
    </source>
</evidence>
<dbReference type="PROSITE" id="PS00216">
    <property type="entry name" value="SUGAR_TRANSPORT_1"/>
    <property type="match status" value="1"/>
</dbReference>
<comment type="subcellular location">
    <subcellularLocation>
        <location evidence="1">Cell membrane</location>
        <topology evidence="1">Multi-pass membrane protein</topology>
    </subcellularLocation>
</comment>
<feature type="transmembrane region" description="Helical" evidence="8">
    <location>
        <begin position="175"/>
        <end position="195"/>
    </location>
</feature>
<evidence type="ECO:0000256" key="3">
    <source>
        <dbReference type="ARBA" id="ARBA00022448"/>
    </source>
</evidence>
<feature type="transmembrane region" description="Helical" evidence="8">
    <location>
        <begin position="371"/>
        <end position="393"/>
    </location>
</feature>
<comment type="similarity">
    <text evidence="2">Belongs to the major facilitator superfamily.</text>
</comment>
<evidence type="ECO:0000256" key="6">
    <source>
        <dbReference type="ARBA" id="ARBA00022989"/>
    </source>
</evidence>
<keyword evidence="7 8" id="KW-0472">Membrane</keyword>
<evidence type="ECO:0000259" key="9">
    <source>
        <dbReference type="PROSITE" id="PS50850"/>
    </source>
</evidence>
<dbReference type="AlphaFoldDB" id="A0A0N9HYG5"/>
<dbReference type="EMBL" id="CP012752">
    <property type="protein sequence ID" value="ALG08715.1"/>
    <property type="molecule type" value="Genomic_DNA"/>
</dbReference>
<feature type="transmembrane region" description="Helical" evidence="8">
    <location>
        <begin position="347"/>
        <end position="365"/>
    </location>
</feature>
<dbReference type="GO" id="GO:0005886">
    <property type="term" value="C:plasma membrane"/>
    <property type="evidence" value="ECO:0007669"/>
    <property type="project" value="UniProtKB-SubCell"/>
</dbReference>
<dbReference type="InterPro" id="IPR020846">
    <property type="entry name" value="MFS_dom"/>
</dbReference>
<dbReference type="InterPro" id="IPR005829">
    <property type="entry name" value="Sugar_transporter_CS"/>
</dbReference>
<evidence type="ECO:0000256" key="1">
    <source>
        <dbReference type="ARBA" id="ARBA00004651"/>
    </source>
</evidence>
<name>A0A0N9HYG5_9PSEU</name>
<evidence type="ECO:0000256" key="7">
    <source>
        <dbReference type="ARBA" id="ARBA00023136"/>
    </source>
</evidence>
<keyword evidence="11" id="KW-1185">Reference proteome</keyword>
<protein>
    <submittedName>
        <fullName evidence="10">Transporter</fullName>
    </submittedName>
</protein>
<dbReference type="Gene3D" id="1.20.1720.10">
    <property type="entry name" value="Multidrug resistance protein D"/>
    <property type="match status" value="1"/>
</dbReference>
<dbReference type="Pfam" id="PF07690">
    <property type="entry name" value="MFS_1"/>
    <property type="match status" value="1"/>
</dbReference>
<feature type="transmembrane region" description="Helical" evidence="8">
    <location>
        <begin position="311"/>
        <end position="335"/>
    </location>
</feature>
<evidence type="ECO:0000256" key="2">
    <source>
        <dbReference type="ARBA" id="ARBA00008335"/>
    </source>
</evidence>
<dbReference type="Proteomes" id="UP000063699">
    <property type="component" value="Chromosome"/>
</dbReference>
<proteinExistence type="inferred from homology"/>
<evidence type="ECO:0000256" key="8">
    <source>
        <dbReference type="SAM" id="Phobius"/>
    </source>
</evidence>
<feature type="transmembrane region" description="Helical" evidence="8">
    <location>
        <begin position="143"/>
        <end position="163"/>
    </location>
</feature>
<dbReference type="OrthoDB" id="63984at2"/>
<dbReference type="SUPFAM" id="SSF103473">
    <property type="entry name" value="MFS general substrate transporter"/>
    <property type="match status" value="1"/>
</dbReference>
<evidence type="ECO:0000256" key="5">
    <source>
        <dbReference type="ARBA" id="ARBA00022692"/>
    </source>
</evidence>
<dbReference type="GO" id="GO:0022857">
    <property type="term" value="F:transmembrane transporter activity"/>
    <property type="evidence" value="ECO:0007669"/>
    <property type="project" value="InterPro"/>
</dbReference>
<keyword evidence="4" id="KW-1003">Cell membrane</keyword>
<accession>A0A0N9HYG5</accession>
<feature type="transmembrane region" description="Helical" evidence="8">
    <location>
        <begin position="21"/>
        <end position="43"/>
    </location>
</feature>
<organism evidence="10 11">
    <name type="scientific">Kibdelosporangium phytohabitans</name>
    <dbReference type="NCBI Taxonomy" id="860235"/>
    <lineage>
        <taxon>Bacteria</taxon>
        <taxon>Bacillati</taxon>
        <taxon>Actinomycetota</taxon>
        <taxon>Actinomycetes</taxon>
        <taxon>Pseudonocardiales</taxon>
        <taxon>Pseudonocardiaceae</taxon>
        <taxon>Kibdelosporangium</taxon>
    </lineage>
</organism>
<feature type="transmembrane region" description="Helical" evidence="8">
    <location>
        <begin position="259"/>
        <end position="279"/>
    </location>
</feature>
<dbReference type="RefSeq" id="WP_054290622.1">
    <property type="nucleotide sequence ID" value="NZ_CP012752.1"/>
</dbReference>